<evidence type="ECO:0008006" key="4">
    <source>
        <dbReference type="Google" id="ProtNLM"/>
    </source>
</evidence>
<organism evidence="2 3">
    <name type="scientific">Hymenobacter gelipurpurascens</name>
    <dbReference type="NCBI Taxonomy" id="89968"/>
    <lineage>
        <taxon>Bacteria</taxon>
        <taxon>Pseudomonadati</taxon>
        <taxon>Bacteroidota</taxon>
        <taxon>Cytophagia</taxon>
        <taxon>Cytophagales</taxon>
        <taxon>Hymenobacteraceae</taxon>
        <taxon>Hymenobacter</taxon>
    </lineage>
</organism>
<accession>A0A212UAK0</accession>
<keyword evidence="3" id="KW-1185">Reference proteome</keyword>
<dbReference type="EMBL" id="FYEW01000002">
    <property type="protein sequence ID" value="SNC75265.1"/>
    <property type="molecule type" value="Genomic_DNA"/>
</dbReference>
<feature type="signal peptide" evidence="1">
    <location>
        <begin position="1"/>
        <end position="23"/>
    </location>
</feature>
<feature type="chain" id="PRO_5012194434" description="Lipoprotein" evidence="1">
    <location>
        <begin position="24"/>
        <end position="147"/>
    </location>
</feature>
<evidence type="ECO:0000256" key="1">
    <source>
        <dbReference type="SAM" id="SignalP"/>
    </source>
</evidence>
<gene>
    <name evidence="2" type="ORF">SAMN06265337_2788</name>
</gene>
<evidence type="ECO:0000313" key="3">
    <source>
        <dbReference type="Proteomes" id="UP000198131"/>
    </source>
</evidence>
<dbReference type="RefSeq" id="WP_088844120.1">
    <property type="nucleotide sequence ID" value="NZ_FYEW01000002.1"/>
</dbReference>
<dbReference type="OrthoDB" id="885891at2"/>
<protein>
    <recommendedName>
        <fullName evidence="4">Lipoprotein</fullName>
    </recommendedName>
</protein>
<name>A0A212UAK0_9BACT</name>
<dbReference type="Proteomes" id="UP000198131">
    <property type="component" value="Unassembled WGS sequence"/>
</dbReference>
<dbReference type="PROSITE" id="PS51257">
    <property type="entry name" value="PROKAR_LIPOPROTEIN"/>
    <property type="match status" value="1"/>
</dbReference>
<proteinExistence type="predicted"/>
<keyword evidence="1" id="KW-0732">Signal</keyword>
<sequence>MLLQRLYPLAFLGLLAFSFTGCDDNSPTPTPVVQATQNVIVSFSMKGFAQSSTIGSFGVAKTQAEAEAKTGSELTGTITWAETGGGKEPKTFQLLNRVKGEKLWVYVTADKPLTTGQSLTLTAPVTQSATLNPDTPNGVIVSQITIN</sequence>
<dbReference type="AlphaFoldDB" id="A0A212UAK0"/>
<evidence type="ECO:0000313" key="2">
    <source>
        <dbReference type="EMBL" id="SNC75265.1"/>
    </source>
</evidence>
<reference evidence="3" key="1">
    <citation type="submission" date="2017-06" db="EMBL/GenBank/DDBJ databases">
        <authorList>
            <person name="Varghese N."/>
            <person name="Submissions S."/>
        </authorList>
    </citation>
    <scope>NUCLEOTIDE SEQUENCE [LARGE SCALE GENOMIC DNA]</scope>
    <source>
        <strain evidence="3">DSM 11116</strain>
    </source>
</reference>